<protein>
    <submittedName>
        <fullName evidence="1">DUF465 domain-containing protein</fullName>
    </submittedName>
</protein>
<dbReference type="Pfam" id="PF04325">
    <property type="entry name" value="DUF465"/>
    <property type="match status" value="1"/>
</dbReference>
<name>A0ABV0FSJ4_9GAMM</name>
<comment type="caution">
    <text evidence="1">The sequence shown here is derived from an EMBL/GenBank/DDBJ whole genome shotgun (WGS) entry which is preliminary data.</text>
</comment>
<sequence length="71" mass="8554">MFPEYRDLITTLKTTDNHFLKKFNEHNQLDAEITELEKHSSSDATPELKLMKTKRLHLKEQIFEMLKSYQE</sequence>
<evidence type="ECO:0000313" key="1">
    <source>
        <dbReference type="EMBL" id="MEO3682921.1"/>
    </source>
</evidence>
<gene>
    <name evidence="1" type="ORF">ABHN84_11555</name>
</gene>
<dbReference type="Proteomes" id="UP001477278">
    <property type="component" value="Unassembled WGS sequence"/>
</dbReference>
<organism evidence="1 2">
    <name type="scientific">Shewanella vesiculosa</name>
    <dbReference type="NCBI Taxonomy" id="518738"/>
    <lineage>
        <taxon>Bacteria</taxon>
        <taxon>Pseudomonadati</taxon>
        <taxon>Pseudomonadota</taxon>
        <taxon>Gammaproteobacteria</taxon>
        <taxon>Alteromonadales</taxon>
        <taxon>Shewanellaceae</taxon>
        <taxon>Shewanella</taxon>
    </lineage>
</organism>
<dbReference type="InterPro" id="IPR038444">
    <property type="entry name" value="DUF465_sf"/>
</dbReference>
<proteinExistence type="predicted"/>
<evidence type="ECO:0000313" key="2">
    <source>
        <dbReference type="Proteomes" id="UP001477278"/>
    </source>
</evidence>
<dbReference type="RefSeq" id="WP_347690274.1">
    <property type="nucleotide sequence ID" value="NZ_JBDPZN010000004.1"/>
</dbReference>
<dbReference type="InterPro" id="IPR007420">
    <property type="entry name" value="DUF465"/>
</dbReference>
<dbReference type="EMBL" id="JBDPZN010000004">
    <property type="protein sequence ID" value="MEO3682921.1"/>
    <property type="molecule type" value="Genomic_DNA"/>
</dbReference>
<dbReference type="Gene3D" id="6.10.280.50">
    <property type="match status" value="1"/>
</dbReference>
<accession>A0ABV0FSJ4</accession>
<keyword evidence="2" id="KW-1185">Reference proteome</keyword>
<reference evidence="1 2" key="1">
    <citation type="submission" date="2024-05" db="EMBL/GenBank/DDBJ databases">
        <title>Genome sequencing of Marine Estuary Bacteria, Shewanella vesiculosa and S. baltica, and Pseudomonas syringae.</title>
        <authorList>
            <person name="Gurung A."/>
            <person name="Maclea K.S."/>
        </authorList>
    </citation>
    <scope>NUCLEOTIDE SEQUENCE [LARGE SCALE GENOMIC DNA]</scope>
    <source>
        <strain evidence="1 2">1A</strain>
    </source>
</reference>